<proteinExistence type="predicted"/>
<dbReference type="Proteomes" id="UP001055072">
    <property type="component" value="Unassembled WGS sequence"/>
</dbReference>
<sequence length="190" mass="19985">MSVPQLLVVGLGNLPFPLTRHSVGHLIVDSLASRLGVKLTSNKALAGHAAKGELFLGTGAVEVTLLKPKNLMNVSGPCVSQALQATRTPLSSLVVIHDSLSHTPATLSPKMGGSANGHNGVRSIIEALGGKKDFHRIRVGIGRGAEGKSVADYVLGRLPSFEKQYWDWDGEGVDKVIQALEQIVKKGAGK</sequence>
<name>A0ACB8TSS9_9APHY</name>
<evidence type="ECO:0000313" key="2">
    <source>
        <dbReference type="Proteomes" id="UP001055072"/>
    </source>
</evidence>
<protein>
    <submittedName>
        <fullName evidence="1">Peptidyl-tRNA hydrolase</fullName>
    </submittedName>
</protein>
<dbReference type="EMBL" id="MU274935">
    <property type="protein sequence ID" value="KAI0085082.1"/>
    <property type="molecule type" value="Genomic_DNA"/>
</dbReference>
<accession>A0ACB8TSS9</accession>
<comment type="caution">
    <text evidence="1">The sequence shown here is derived from an EMBL/GenBank/DDBJ whole genome shotgun (WGS) entry which is preliminary data.</text>
</comment>
<reference evidence="1" key="1">
    <citation type="journal article" date="2021" name="Environ. Microbiol.">
        <title>Gene family expansions and transcriptome signatures uncover fungal adaptations to wood decay.</title>
        <authorList>
            <person name="Hage H."/>
            <person name="Miyauchi S."/>
            <person name="Viragh M."/>
            <person name="Drula E."/>
            <person name="Min B."/>
            <person name="Chaduli D."/>
            <person name="Navarro D."/>
            <person name="Favel A."/>
            <person name="Norest M."/>
            <person name="Lesage-Meessen L."/>
            <person name="Balint B."/>
            <person name="Merenyi Z."/>
            <person name="de Eugenio L."/>
            <person name="Morin E."/>
            <person name="Martinez A.T."/>
            <person name="Baldrian P."/>
            <person name="Stursova M."/>
            <person name="Martinez M.J."/>
            <person name="Novotny C."/>
            <person name="Magnuson J.K."/>
            <person name="Spatafora J.W."/>
            <person name="Maurice S."/>
            <person name="Pangilinan J."/>
            <person name="Andreopoulos W."/>
            <person name="LaButti K."/>
            <person name="Hundley H."/>
            <person name="Na H."/>
            <person name="Kuo A."/>
            <person name="Barry K."/>
            <person name="Lipzen A."/>
            <person name="Henrissat B."/>
            <person name="Riley R."/>
            <person name="Ahrendt S."/>
            <person name="Nagy L.G."/>
            <person name="Grigoriev I.V."/>
            <person name="Martin F."/>
            <person name="Rosso M.N."/>
        </authorList>
    </citation>
    <scope>NUCLEOTIDE SEQUENCE</scope>
    <source>
        <strain evidence="1">CBS 384.51</strain>
    </source>
</reference>
<evidence type="ECO:0000313" key="1">
    <source>
        <dbReference type="EMBL" id="KAI0085082.1"/>
    </source>
</evidence>
<gene>
    <name evidence="1" type="ORF">BDY19DRAFT_463974</name>
</gene>
<keyword evidence="2" id="KW-1185">Reference proteome</keyword>
<organism evidence="1 2">
    <name type="scientific">Irpex rosettiformis</name>
    <dbReference type="NCBI Taxonomy" id="378272"/>
    <lineage>
        <taxon>Eukaryota</taxon>
        <taxon>Fungi</taxon>
        <taxon>Dikarya</taxon>
        <taxon>Basidiomycota</taxon>
        <taxon>Agaricomycotina</taxon>
        <taxon>Agaricomycetes</taxon>
        <taxon>Polyporales</taxon>
        <taxon>Irpicaceae</taxon>
        <taxon>Irpex</taxon>
    </lineage>
</organism>
<keyword evidence="1" id="KW-0378">Hydrolase</keyword>